<reference evidence="1 2" key="1">
    <citation type="submission" date="2021-02" db="EMBL/GenBank/DDBJ databases">
        <title>Alicyclobacillus curvatus sp. nov. and Alicyclobacillus mengziensis sp. nov., two acidophilic bacteria isolated from acid mine drainage.</title>
        <authorList>
            <person name="Huang Y."/>
        </authorList>
    </citation>
    <scope>NUCLEOTIDE SEQUENCE [LARGE SCALE GENOMIC DNA]</scope>
    <source>
        <strain evidence="1 2">S30H14</strain>
    </source>
</reference>
<organism evidence="1 2">
    <name type="scientific">Alicyclobacillus mengziensis</name>
    <dbReference type="NCBI Taxonomy" id="2931921"/>
    <lineage>
        <taxon>Bacteria</taxon>
        <taxon>Bacillati</taxon>
        <taxon>Bacillota</taxon>
        <taxon>Bacilli</taxon>
        <taxon>Bacillales</taxon>
        <taxon>Alicyclobacillaceae</taxon>
        <taxon>Alicyclobacillus</taxon>
    </lineage>
</organism>
<dbReference type="AlphaFoldDB" id="A0A9X7Z5W0"/>
<sequence>MPNQPAFLRVLVAHEMAHAFHFHMLREAGFQFSQLAWDGYTSLYLEGLATFVSKLLNPGFSEGVYFTFDDTGDDWVSFCKENYAGIKVRLNADLQHWSMKEVEWFRLRGGKTYGLDRVGYFVGTEFISSCVESMGISETIMLWGKQDIKPVIQQWMGDGSVPFGA</sequence>
<gene>
    <name evidence="1" type="ORF">JZ786_14000</name>
</gene>
<evidence type="ECO:0000313" key="1">
    <source>
        <dbReference type="EMBL" id="QSO45665.1"/>
    </source>
</evidence>
<dbReference type="KEGG" id="afx:JZ786_14000"/>
<protein>
    <submittedName>
        <fullName evidence="1">Uncharacterized protein</fullName>
    </submittedName>
</protein>
<dbReference type="RefSeq" id="WP_206655034.1">
    <property type="nucleotide sequence ID" value="NZ_CP071182.1"/>
</dbReference>
<dbReference type="EMBL" id="CP071182">
    <property type="protein sequence ID" value="QSO45665.1"/>
    <property type="molecule type" value="Genomic_DNA"/>
</dbReference>
<proteinExistence type="predicted"/>
<dbReference type="Proteomes" id="UP000663505">
    <property type="component" value="Chromosome"/>
</dbReference>
<evidence type="ECO:0000313" key="2">
    <source>
        <dbReference type="Proteomes" id="UP000663505"/>
    </source>
</evidence>
<accession>A0A9X7Z5W0</accession>
<keyword evidence="2" id="KW-1185">Reference proteome</keyword>
<name>A0A9X7Z5W0_9BACL</name>